<dbReference type="CDD" id="cd06261">
    <property type="entry name" value="TM_PBP2"/>
    <property type="match status" value="1"/>
</dbReference>
<comment type="caution">
    <text evidence="9">The sequence shown here is derived from an EMBL/GenBank/DDBJ whole genome shotgun (WGS) entry which is preliminary data.</text>
</comment>
<feature type="transmembrane region" description="Helical" evidence="7">
    <location>
        <begin position="21"/>
        <end position="44"/>
    </location>
</feature>
<dbReference type="PANTHER" id="PTHR43744">
    <property type="entry name" value="ABC TRANSPORTER PERMEASE PROTEIN MG189-RELATED-RELATED"/>
    <property type="match status" value="1"/>
</dbReference>
<dbReference type="AlphaFoldDB" id="A0A0D6ZE01"/>
<evidence type="ECO:0000313" key="10">
    <source>
        <dbReference type="Proteomes" id="UP000032512"/>
    </source>
</evidence>
<sequence length="292" mass="32527">MSAFQGTKMNPSKFHKSQLKFYAILIPLAIFMALPIVFIIFHAFKPIDELFAYPPRFFVEKPTLQNFADLFAQSNATGVPMSRYLFNSIVITLIVVFLTVLISTMAGYALSKKEFKMKKMIFEINTLALMFVPAAVAIPRYLLIENLGLINTFIVHILPLLSMPIGLFLVKQFIDQIPDELLEAARLDGASDFQIFLMIIIPLVKPALATIAILSFQLVWNSVETSTLYVNDEGLKTFSFYMSTLASQVTGNNVAGQGMAAAASLIMFIPNLVIFIFLQSQVMSTMAHSGIK</sequence>
<feature type="transmembrane region" description="Helical" evidence="7">
    <location>
        <begin position="259"/>
        <end position="278"/>
    </location>
</feature>
<evidence type="ECO:0000256" key="1">
    <source>
        <dbReference type="ARBA" id="ARBA00004651"/>
    </source>
</evidence>
<feature type="transmembrane region" description="Helical" evidence="7">
    <location>
        <begin position="122"/>
        <end position="143"/>
    </location>
</feature>
<evidence type="ECO:0000313" key="9">
    <source>
        <dbReference type="EMBL" id="KIY23520.1"/>
    </source>
</evidence>
<dbReference type="SUPFAM" id="SSF161098">
    <property type="entry name" value="MetI-like"/>
    <property type="match status" value="1"/>
</dbReference>
<feature type="transmembrane region" description="Helical" evidence="7">
    <location>
        <begin position="149"/>
        <end position="174"/>
    </location>
</feature>
<keyword evidence="2 7" id="KW-0813">Transport</keyword>
<evidence type="ECO:0000256" key="2">
    <source>
        <dbReference type="ARBA" id="ARBA00022448"/>
    </source>
</evidence>
<dbReference type="OrthoDB" id="9771544at2"/>
<feature type="transmembrane region" description="Helical" evidence="7">
    <location>
        <begin position="84"/>
        <end position="110"/>
    </location>
</feature>
<dbReference type="RefSeq" id="WP_044390909.1">
    <property type="nucleotide sequence ID" value="NZ_JXIQ01000016.1"/>
</dbReference>
<feature type="domain" description="ABC transmembrane type-1" evidence="8">
    <location>
        <begin position="85"/>
        <end position="278"/>
    </location>
</feature>
<dbReference type="PROSITE" id="PS50928">
    <property type="entry name" value="ABC_TM1"/>
    <property type="match status" value="1"/>
</dbReference>
<dbReference type="PANTHER" id="PTHR43744:SF1">
    <property type="entry name" value="BINDING-PROTEIN-DEPENDENT TRANSPORT SYSTEMS INNER MEMBRANE COMPONENT"/>
    <property type="match status" value="1"/>
</dbReference>
<evidence type="ECO:0000256" key="3">
    <source>
        <dbReference type="ARBA" id="ARBA00022475"/>
    </source>
</evidence>
<keyword evidence="10" id="KW-1185">Reference proteome</keyword>
<reference evidence="9 10" key="1">
    <citation type="submission" date="2015-01" db="EMBL/GenBank/DDBJ databases">
        <title>Draft genome sequences of the supercritical CO2 tolerant bacteria Bacillus subterraneus MITOT1 and Bacillus cereus MIT0214.</title>
        <authorList>
            <person name="Peet K.C."/>
            <person name="Thompson J.R."/>
        </authorList>
    </citation>
    <scope>NUCLEOTIDE SEQUENCE [LARGE SCALE GENOMIC DNA]</scope>
    <source>
        <strain evidence="9 10">MITOT1</strain>
    </source>
</reference>
<dbReference type="PATRIC" id="fig|285983.3.peg.2116"/>
<dbReference type="Proteomes" id="UP000032512">
    <property type="component" value="Unassembled WGS sequence"/>
</dbReference>
<evidence type="ECO:0000256" key="7">
    <source>
        <dbReference type="RuleBase" id="RU363032"/>
    </source>
</evidence>
<dbReference type="Gene3D" id="1.10.3720.10">
    <property type="entry name" value="MetI-like"/>
    <property type="match status" value="1"/>
</dbReference>
<proteinExistence type="inferred from homology"/>
<keyword evidence="6 7" id="KW-0472">Membrane</keyword>
<feature type="transmembrane region" description="Helical" evidence="7">
    <location>
        <begin position="195"/>
        <end position="220"/>
    </location>
</feature>
<dbReference type="GO" id="GO:0055085">
    <property type="term" value="P:transmembrane transport"/>
    <property type="evidence" value="ECO:0007669"/>
    <property type="project" value="InterPro"/>
</dbReference>
<keyword evidence="4 7" id="KW-0812">Transmembrane</keyword>
<keyword evidence="3" id="KW-1003">Cell membrane</keyword>
<keyword evidence="5 7" id="KW-1133">Transmembrane helix</keyword>
<dbReference type="GO" id="GO:0005886">
    <property type="term" value="C:plasma membrane"/>
    <property type="evidence" value="ECO:0007669"/>
    <property type="project" value="UniProtKB-SubCell"/>
</dbReference>
<dbReference type="InterPro" id="IPR000515">
    <property type="entry name" value="MetI-like"/>
</dbReference>
<evidence type="ECO:0000256" key="6">
    <source>
        <dbReference type="ARBA" id="ARBA00023136"/>
    </source>
</evidence>
<evidence type="ECO:0000256" key="5">
    <source>
        <dbReference type="ARBA" id="ARBA00022989"/>
    </source>
</evidence>
<organism evidence="9 10">
    <name type="scientific">Mesobacillus subterraneus</name>
    <dbReference type="NCBI Taxonomy" id="285983"/>
    <lineage>
        <taxon>Bacteria</taxon>
        <taxon>Bacillati</taxon>
        <taxon>Bacillota</taxon>
        <taxon>Bacilli</taxon>
        <taxon>Bacillales</taxon>
        <taxon>Bacillaceae</taxon>
        <taxon>Mesobacillus</taxon>
    </lineage>
</organism>
<name>A0A0D6ZE01_9BACI</name>
<comment type="similarity">
    <text evidence="7">Belongs to the binding-protein-dependent transport system permease family.</text>
</comment>
<comment type="subcellular location">
    <subcellularLocation>
        <location evidence="1 7">Cell membrane</location>
        <topology evidence="1 7">Multi-pass membrane protein</topology>
    </subcellularLocation>
</comment>
<evidence type="ECO:0000256" key="4">
    <source>
        <dbReference type="ARBA" id="ARBA00022692"/>
    </source>
</evidence>
<dbReference type="InterPro" id="IPR035906">
    <property type="entry name" value="MetI-like_sf"/>
</dbReference>
<dbReference type="Pfam" id="PF00528">
    <property type="entry name" value="BPD_transp_1"/>
    <property type="match status" value="1"/>
</dbReference>
<evidence type="ECO:0000259" key="8">
    <source>
        <dbReference type="PROSITE" id="PS50928"/>
    </source>
</evidence>
<gene>
    <name evidence="9" type="ORF">UB32_02455</name>
</gene>
<accession>A0A0D6ZE01</accession>
<dbReference type="EMBL" id="JXIQ01000016">
    <property type="protein sequence ID" value="KIY23520.1"/>
    <property type="molecule type" value="Genomic_DNA"/>
</dbReference>
<protein>
    <submittedName>
        <fullName evidence="9">ABC transporter permease</fullName>
    </submittedName>
</protein>